<keyword evidence="2" id="KW-1185">Reference proteome</keyword>
<organism evidence="1 2">
    <name type="scientific">Mucor plumbeus</name>
    <dbReference type="NCBI Taxonomy" id="97098"/>
    <lineage>
        <taxon>Eukaryota</taxon>
        <taxon>Fungi</taxon>
        <taxon>Fungi incertae sedis</taxon>
        <taxon>Mucoromycota</taxon>
        <taxon>Mucoromycotina</taxon>
        <taxon>Mucoromycetes</taxon>
        <taxon>Mucorales</taxon>
        <taxon>Mucorineae</taxon>
        <taxon>Mucoraceae</taxon>
        <taxon>Mucor</taxon>
    </lineage>
</organism>
<accession>A0A8H7RK62</accession>
<gene>
    <name evidence="1" type="ORF">INT46_004517</name>
</gene>
<evidence type="ECO:0000313" key="1">
    <source>
        <dbReference type="EMBL" id="KAG2211141.1"/>
    </source>
</evidence>
<evidence type="ECO:0000313" key="2">
    <source>
        <dbReference type="Proteomes" id="UP000650833"/>
    </source>
</evidence>
<protein>
    <submittedName>
        <fullName evidence="1">Uncharacterized protein</fullName>
    </submittedName>
</protein>
<comment type="caution">
    <text evidence="1">The sequence shown here is derived from an EMBL/GenBank/DDBJ whole genome shotgun (WGS) entry which is preliminary data.</text>
</comment>
<dbReference type="AlphaFoldDB" id="A0A8H7RK62"/>
<sequence length="336" mass="39072">MRENTTNKRVLSHFIAEDGISDAVLHVSSKKNKIAHDTPEEDAVTDVMPRLLSPDAELQSMMPCKMFTVMSPIRLQSMNLETNSSLVVNNINFTTKFTHFKRYSYHRLEKDEIHYFDELFNETLAISHILFLDPSTYNVGLTRSLERNDLKVLERHLKQTRKSASCKRLHEILDLLNDMDDIKHCIHLLTKWELEAITDNDDSTKHMIVAIKHIMSILPTNHMNYSLLEHELRDSYINPILNLFFSAKDVMQYRSHETNLPERIGRSEFTKRPDAVVSTIENTHFSYTRLVGEVKNDTYDMDSMLVLYDKYRLSIYGKDIIDNGVKTAVLYQAIVT</sequence>
<reference evidence="1" key="1">
    <citation type="submission" date="2020-12" db="EMBL/GenBank/DDBJ databases">
        <title>Metabolic potential, ecology and presence of endohyphal bacteria is reflected in genomic diversity of Mucoromycotina.</title>
        <authorList>
            <person name="Muszewska A."/>
            <person name="Okrasinska A."/>
            <person name="Steczkiewicz K."/>
            <person name="Drgas O."/>
            <person name="Orlowska M."/>
            <person name="Perlinska-Lenart U."/>
            <person name="Aleksandrzak-Piekarczyk T."/>
            <person name="Szatraj K."/>
            <person name="Zielenkiewicz U."/>
            <person name="Pilsyk S."/>
            <person name="Malc E."/>
            <person name="Mieczkowski P."/>
            <person name="Kruszewska J.S."/>
            <person name="Biernat P."/>
            <person name="Pawlowska J."/>
        </authorList>
    </citation>
    <scope>NUCLEOTIDE SEQUENCE</scope>
    <source>
        <strain evidence="1">CBS 226.32</strain>
    </source>
</reference>
<name>A0A8H7RK62_9FUNG</name>
<dbReference type="Proteomes" id="UP000650833">
    <property type="component" value="Unassembled WGS sequence"/>
</dbReference>
<dbReference type="OrthoDB" id="2274162at2759"/>
<proteinExistence type="predicted"/>
<dbReference type="EMBL" id="JAEPRC010000070">
    <property type="protein sequence ID" value="KAG2211141.1"/>
    <property type="molecule type" value="Genomic_DNA"/>
</dbReference>